<reference evidence="2 3" key="1">
    <citation type="journal article" date="2016" name="PLoS Pathog.">
        <title>Biosynthesis of antibiotic leucinostatins in bio-control fungus Purpureocillium lilacinum and their inhibition on phytophthora revealed by genome mining.</title>
        <authorList>
            <person name="Wang G."/>
            <person name="Liu Z."/>
            <person name="Lin R."/>
            <person name="Li E."/>
            <person name="Mao Z."/>
            <person name="Ling J."/>
            <person name="Yang Y."/>
            <person name="Yin W.B."/>
            <person name="Xie B."/>
        </authorList>
    </citation>
    <scope>NUCLEOTIDE SEQUENCE [LARGE SCALE GENOMIC DNA]</scope>
    <source>
        <strain evidence="2">170</strain>
    </source>
</reference>
<keyword evidence="3" id="KW-1185">Reference proteome</keyword>
<feature type="compositionally biased region" description="Polar residues" evidence="1">
    <location>
        <begin position="105"/>
        <end position="117"/>
    </location>
</feature>
<dbReference type="KEGG" id="pchm:VFPPC_17536"/>
<organism evidence="2 3">
    <name type="scientific">Pochonia chlamydosporia 170</name>
    <dbReference type="NCBI Taxonomy" id="1380566"/>
    <lineage>
        <taxon>Eukaryota</taxon>
        <taxon>Fungi</taxon>
        <taxon>Dikarya</taxon>
        <taxon>Ascomycota</taxon>
        <taxon>Pezizomycotina</taxon>
        <taxon>Sordariomycetes</taxon>
        <taxon>Hypocreomycetidae</taxon>
        <taxon>Hypocreales</taxon>
        <taxon>Clavicipitaceae</taxon>
        <taxon>Pochonia</taxon>
    </lineage>
</organism>
<evidence type="ECO:0000313" key="2">
    <source>
        <dbReference type="EMBL" id="OWT43301.1"/>
    </source>
</evidence>
<name>A0A219ARB3_METCM</name>
<accession>A0A219ARB3</accession>
<dbReference type="GeneID" id="28846650"/>
<dbReference type="AlphaFoldDB" id="A0A219ARB3"/>
<protein>
    <submittedName>
        <fullName evidence="2">Uncharacterized protein</fullName>
    </submittedName>
</protein>
<sequence length="180" mass="20012">MILNMDDTRPPCRSLVWHESTYLSPSAAYERFQSRHNTTGPENSKRFRFQCPGILTLDRASGETSNASTCNSRPPLATNSAKSSSWPRMKWSKRQQLWVPESPDTDSSAESRGSKTSVGRCRIGVPDGGCRACLNTEYGPICAKFDTLGLLNAFASFQQLYKSDDEKKQPWPDPTAAQIS</sequence>
<evidence type="ECO:0000313" key="3">
    <source>
        <dbReference type="Proteomes" id="UP000078397"/>
    </source>
</evidence>
<comment type="caution">
    <text evidence="2">The sequence shown here is derived from an EMBL/GenBank/DDBJ whole genome shotgun (WGS) entry which is preliminary data.</text>
</comment>
<dbReference type="Proteomes" id="UP000078397">
    <property type="component" value="Unassembled WGS sequence"/>
</dbReference>
<evidence type="ECO:0000256" key="1">
    <source>
        <dbReference type="SAM" id="MobiDB-lite"/>
    </source>
</evidence>
<proteinExistence type="predicted"/>
<gene>
    <name evidence="2" type="ORF">VFPPC_17536</name>
</gene>
<dbReference type="RefSeq" id="XP_022285737.1">
    <property type="nucleotide sequence ID" value="XM_022429236.1"/>
</dbReference>
<feature type="compositionally biased region" description="Polar residues" evidence="1">
    <location>
        <begin position="62"/>
        <end position="86"/>
    </location>
</feature>
<dbReference type="EMBL" id="LSBJ02000002">
    <property type="protein sequence ID" value="OWT43301.1"/>
    <property type="molecule type" value="Genomic_DNA"/>
</dbReference>
<feature type="region of interest" description="Disordered" evidence="1">
    <location>
        <begin position="60"/>
        <end position="118"/>
    </location>
</feature>